<dbReference type="NCBIfam" id="TIGR00051">
    <property type="entry name" value="YbgC/FadM family acyl-CoA thioesterase"/>
    <property type="match status" value="1"/>
</dbReference>
<evidence type="ECO:0000256" key="2">
    <source>
        <dbReference type="ARBA" id="ARBA00022801"/>
    </source>
</evidence>
<accession>A0A378X5R7</accession>
<dbReference type="PANTHER" id="PTHR31793">
    <property type="entry name" value="4-HYDROXYBENZOYL-COA THIOESTERASE FAMILY MEMBER"/>
    <property type="match status" value="1"/>
</dbReference>
<dbReference type="SUPFAM" id="SSF54637">
    <property type="entry name" value="Thioesterase/thiol ester dehydrase-isomerase"/>
    <property type="match status" value="1"/>
</dbReference>
<dbReference type="AlphaFoldDB" id="A0A378X5R7"/>
<comment type="similarity">
    <text evidence="1">Belongs to the 4-hydroxybenzoyl-CoA thioesterase family.</text>
</comment>
<sequence>MPMTVIRVRSYHLDGYGHVNNARYLEFLEEARWAFFEQQNWLPLLESIMMVVTRIDIQYRRAAQEGHELHIKTRVDAVEPRQVLLTQTIVRADTGKTVTEAGITLVPVGSNGRAIDLPEELSTFLTQHITS</sequence>
<dbReference type="InterPro" id="IPR050563">
    <property type="entry name" value="4-hydroxybenzoyl-CoA_TE"/>
</dbReference>
<dbReference type="Proteomes" id="UP000254055">
    <property type="component" value="Unassembled WGS sequence"/>
</dbReference>
<proteinExistence type="inferred from homology"/>
<dbReference type="InterPro" id="IPR029069">
    <property type="entry name" value="HotDog_dom_sf"/>
</dbReference>
<evidence type="ECO:0000313" key="3">
    <source>
        <dbReference type="EMBL" id="SUA48778.1"/>
    </source>
</evidence>
<keyword evidence="2 3" id="KW-0378">Hydrolase</keyword>
<dbReference type="GO" id="GO:0047617">
    <property type="term" value="F:fatty acyl-CoA hydrolase activity"/>
    <property type="evidence" value="ECO:0007669"/>
    <property type="project" value="TreeGrafter"/>
</dbReference>
<dbReference type="PIRSF" id="PIRSF003230">
    <property type="entry name" value="YbgC"/>
    <property type="match status" value="1"/>
</dbReference>
<dbReference type="Gene3D" id="3.10.129.10">
    <property type="entry name" value="Hotdog Thioesterase"/>
    <property type="match status" value="1"/>
</dbReference>
<organism evidence="3 4">
    <name type="scientific">Neisseria zoodegmatis</name>
    <dbReference type="NCBI Taxonomy" id="326523"/>
    <lineage>
        <taxon>Bacteria</taxon>
        <taxon>Pseudomonadati</taxon>
        <taxon>Pseudomonadota</taxon>
        <taxon>Betaproteobacteria</taxon>
        <taxon>Neisseriales</taxon>
        <taxon>Neisseriaceae</taxon>
        <taxon>Neisseria</taxon>
    </lineage>
</organism>
<dbReference type="EC" id="3.1.2.-" evidence="3"/>
<dbReference type="CDD" id="cd00586">
    <property type="entry name" value="4HBT"/>
    <property type="match status" value="1"/>
</dbReference>
<dbReference type="PANTHER" id="PTHR31793:SF24">
    <property type="entry name" value="LONG-CHAIN ACYL-COA THIOESTERASE FADM"/>
    <property type="match status" value="1"/>
</dbReference>
<dbReference type="InterPro" id="IPR006684">
    <property type="entry name" value="YbgC/YbaW"/>
</dbReference>
<dbReference type="EMBL" id="UGRS01000003">
    <property type="protein sequence ID" value="SUA48778.1"/>
    <property type="molecule type" value="Genomic_DNA"/>
</dbReference>
<gene>
    <name evidence="3" type="primary">fadM</name>
    <name evidence="3" type="ORF">NCTC12229_02191</name>
</gene>
<name>A0A378X5R7_9NEIS</name>
<evidence type="ECO:0000256" key="1">
    <source>
        <dbReference type="ARBA" id="ARBA00005953"/>
    </source>
</evidence>
<reference evidence="3 4" key="1">
    <citation type="submission" date="2018-06" db="EMBL/GenBank/DDBJ databases">
        <authorList>
            <consortium name="Pathogen Informatics"/>
            <person name="Doyle S."/>
        </authorList>
    </citation>
    <scope>NUCLEOTIDE SEQUENCE [LARGE SCALE GENOMIC DNA]</scope>
    <source>
        <strain evidence="3 4">NCTC12229</strain>
    </source>
</reference>
<dbReference type="Pfam" id="PF13279">
    <property type="entry name" value="4HBT_2"/>
    <property type="match status" value="1"/>
</dbReference>
<protein>
    <submittedName>
        <fullName evidence="3">Thioesterase family protein</fullName>
        <ecNumber evidence="3">3.1.2.-</ecNumber>
    </submittedName>
</protein>
<evidence type="ECO:0000313" key="4">
    <source>
        <dbReference type="Proteomes" id="UP000254055"/>
    </source>
</evidence>